<name>A0ABS1BWL1_9BACT</name>
<evidence type="ECO:0000259" key="1">
    <source>
        <dbReference type="Pfam" id="PF08818"/>
    </source>
</evidence>
<protein>
    <submittedName>
        <fullName evidence="2">DUF1801 domain-containing protein</fullName>
    </submittedName>
</protein>
<comment type="caution">
    <text evidence="2">The sequence shown here is derived from an EMBL/GenBank/DDBJ whole genome shotgun (WGS) entry which is preliminary data.</text>
</comment>
<feature type="domain" description="YdhG-like" evidence="1">
    <location>
        <begin position="22"/>
        <end position="113"/>
    </location>
</feature>
<dbReference type="Pfam" id="PF08818">
    <property type="entry name" value="DUF1801"/>
    <property type="match status" value="1"/>
</dbReference>
<evidence type="ECO:0000313" key="3">
    <source>
        <dbReference type="Proteomes" id="UP000644147"/>
    </source>
</evidence>
<keyword evidence="3" id="KW-1185">Reference proteome</keyword>
<dbReference type="Gene3D" id="3.90.1150.200">
    <property type="match status" value="1"/>
</dbReference>
<dbReference type="RefSeq" id="WP_200504136.1">
    <property type="nucleotide sequence ID" value="NZ_JAEHFX010000001.1"/>
</dbReference>
<dbReference type="InterPro" id="IPR014922">
    <property type="entry name" value="YdhG-like"/>
</dbReference>
<evidence type="ECO:0000313" key="2">
    <source>
        <dbReference type="EMBL" id="MBK0401506.1"/>
    </source>
</evidence>
<dbReference type="EMBL" id="JAEHFX010000001">
    <property type="protein sequence ID" value="MBK0401506.1"/>
    <property type="molecule type" value="Genomic_DNA"/>
</dbReference>
<gene>
    <name evidence="2" type="ORF">I5M27_00835</name>
</gene>
<accession>A0ABS1BWL1</accession>
<dbReference type="SUPFAM" id="SSF159888">
    <property type="entry name" value="YdhG-like"/>
    <property type="match status" value="1"/>
</dbReference>
<sequence length="124" mass="13734">MNPNAKPTTINEYIAAFPAEVQRVLEDVRETIKKVAPEATETISYGIPTFTQNGALVHFAAFKNHLGFYATPTGHAAFAKELSGYKEGKGSVQFPFDQPVPLELISRIVAFRVKENLDKPARKK</sequence>
<dbReference type="Proteomes" id="UP000644147">
    <property type="component" value="Unassembled WGS sequence"/>
</dbReference>
<reference evidence="2 3" key="1">
    <citation type="submission" date="2020-12" db="EMBL/GenBank/DDBJ databases">
        <title>Bacterial novel species Adhaeribacter sp. BT258 isolated from soil.</title>
        <authorList>
            <person name="Jung H.-Y."/>
        </authorList>
    </citation>
    <scope>NUCLEOTIDE SEQUENCE [LARGE SCALE GENOMIC DNA]</scope>
    <source>
        <strain evidence="2 3">BT258</strain>
    </source>
</reference>
<organism evidence="2 3">
    <name type="scientific">Adhaeribacter terrigena</name>
    <dbReference type="NCBI Taxonomy" id="2793070"/>
    <lineage>
        <taxon>Bacteria</taxon>
        <taxon>Pseudomonadati</taxon>
        <taxon>Bacteroidota</taxon>
        <taxon>Cytophagia</taxon>
        <taxon>Cytophagales</taxon>
        <taxon>Hymenobacteraceae</taxon>
        <taxon>Adhaeribacter</taxon>
    </lineage>
</organism>
<proteinExistence type="predicted"/>